<name>A0ABP4RXE6_9ACTN</name>
<protein>
    <recommendedName>
        <fullName evidence="3">HEXXH motif domain-containing protein</fullName>
    </recommendedName>
</protein>
<dbReference type="InterPro" id="IPR026337">
    <property type="entry name" value="AKG_HExxH"/>
</dbReference>
<dbReference type="Proteomes" id="UP001501319">
    <property type="component" value="Unassembled WGS sequence"/>
</dbReference>
<evidence type="ECO:0000313" key="1">
    <source>
        <dbReference type="EMBL" id="GAA1662234.1"/>
    </source>
</evidence>
<keyword evidence="2" id="KW-1185">Reference proteome</keyword>
<accession>A0ABP4RXE6</accession>
<reference evidence="2" key="1">
    <citation type="journal article" date="2019" name="Int. J. Syst. Evol. Microbiol.">
        <title>The Global Catalogue of Microorganisms (GCM) 10K type strain sequencing project: providing services to taxonomists for standard genome sequencing and annotation.</title>
        <authorList>
            <consortium name="The Broad Institute Genomics Platform"/>
            <consortium name="The Broad Institute Genome Sequencing Center for Infectious Disease"/>
            <person name="Wu L."/>
            <person name="Ma J."/>
        </authorList>
    </citation>
    <scope>NUCLEOTIDE SEQUENCE [LARGE SCALE GENOMIC DNA]</scope>
    <source>
        <strain evidence="2">JCM 14306</strain>
    </source>
</reference>
<comment type="caution">
    <text evidence="1">The sequence shown here is derived from an EMBL/GenBank/DDBJ whole genome shotgun (WGS) entry which is preliminary data.</text>
</comment>
<dbReference type="NCBIfam" id="TIGR04267">
    <property type="entry name" value="mod_HExxH"/>
    <property type="match status" value="1"/>
</dbReference>
<proteinExistence type="predicted"/>
<gene>
    <name evidence="1" type="ORF">GCM10009744_65050</name>
</gene>
<evidence type="ECO:0008006" key="3">
    <source>
        <dbReference type="Google" id="ProtNLM"/>
    </source>
</evidence>
<organism evidence="1 2">
    <name type="scientific">Kribbella alba</name>
    <dbReference type="NCBI Taxonomy" id="190197"/>
    <lineage>
        <taxon>Bacteria</taxon>
        <taxon>Bacillati</taxon>
        <taxon>Actinomycetota</taxon>
        <taxon>Actinomycetes</taxon>
        <taxon>Propionibacteriales</taxon>
        <taxon>Kribbellaceae</taxon>
        <taxon>Kribbella</taxon>
    </lineage>
</organism>
<evidence type="ECO:0000313" key="2">
    <source>
        <dbReference type="Proteomes" id="UP001501319"/>
    </source>
</evidence>
<dbReference type="EMBL" id="BAAANE010000017">
    <property type="protein sequence ID" value="GAA1662234.1"/>
    <property type="molecule type" value="Genomic_DNA"/>
</dbReference>
<sequence length="338" mass="36590">MWDWIPDSTPLLRALGQSAERWQPHPGLALDRSRLSTALVDGAGQAAPWLRHPCVSRLTRGEPATAYRDLVLALWTAAHTDADLGSVTISTPVTIWTAGGDVELPAGRHELCTVAETMKAVTPIAVSVDVWCTTTGLRSPGAYAIDDDLTVHEGLTRDLNHFVRIMHVVATRLPELTHWLTSATKVVRPLVPVPGCSRSTHYPDIAGLIEADLSRGIAQTIELVTHETAHLHLRAAQADDPLVDPGDNGRYPSPLRPEPRPLVGILLAYHALAYIAAALCDAAEGGLLDETVEAYVRSDVEPKRDDARAVLDGAEGQLTDAGRRFLRQTHEVSDCVNI</sequence>